<comment type="caution">
    <text evidence="1">The sequence shown here is derived from an EMBL/GenBank/DDBJ whole genome shotgun (WGS) entry which is preliminary data.</text>
</comment>
<evidence type="ECO:0000313" key="1">
    <source>
        <dbReference type="EMBL" id="KAJ4725396.1"/>
    </source>
</evidence>
<protein>
    <submittedName>
        <fullName evidence="1">Heavy metal-associated domain containing protein</fullName>
    </submittedName>
</protein>
<proteinExistence type="predicted"/>
<sequence>MRSAKDSCKGADVLRKVQIEGHEDCSPSRWCEQGGNKGEEKDELVVTGDEVDSVKLTQKLRKELGFATISSVEEEKEKKKETSTSTPSPIQWYYNPPPPYEMMVYEPNPSPTVCSIM</sequence>
<gene>
    <name evidence="1" type="ORF">OWV82_004274</name>
</gene>
<organism evidence="1 2">
    <name type="scientific">Melia azedarach</name>
    <name type="common">Chinaberry tree</name>
    <dbReference type="NCBI Taxonomy" id="155640"/>
    <lineage>
        <taxon>Eukaryota</taxon>
        <taxon>Viridiplantae</taxon>
        <taxon>Streptophyta</taxon>
        <taxon>Embryophyta</taxon>
        <taxon>Tracheophyta</taxon>
        <taxon>Spermatophyta</taxon>
        <taxon>Magnoliopsida</taxon>
        <taxon>eudicotyledons</taxon>
        <taxon>Gunneridae</taxon>
        <taxon>Pentapetalae</taxon>
        <taxon>rosids</taxon>
        <taxon>malvids</taxon>
        <taxon>Sapindales</taxon>
        <taxon>Meliaceae</taxon>
        <taxon>Melia</taxon>
    </lineage>
</organism>
<reference evidence="1 2" key="1">
    <citation type="journal article" date="2023" name="Science">
        <title>Complex scaffold remodeling in plant triterpene biosynthesis.</title>
        <authorList>
            <person name="De La Pena R."/>
            <person name="Hodgson H."/>
            <person name="Liu J.C."/>
            <person name="Stephenson M.J."/>
            <person name="Martin A.C."/>
            <person name="Owen C."/>
            <person name="Harkess A."/>
            <person name="Leebens-Mack J."/>
            <person name="Jimenez L.E."/>
            <person name="Osbourn A."/>
            <person name="Sattely E.S."/>
        </authorList>
    </citation>
    <scope>NUCLEOTIDE SEQUENCE [LARGE SCALE GENOMIC DNA]</scope>
    <source>
        <strain evidence="2">cv. JPN11</strain>
        <tissue evidence="1">Leaf</tissue>
    </source>
</reference>
<keyword evidence="2" id="KW-1185">Reference proteome</keyword>
<dbReference type="EMBL" id="CM051395">
    <property type="protein sequence ID" value="KAJ4725396.1"/>
    <property type="molecule type" value="Genomic_DNA"/>
</dbReference>
<evidence type="ECO:0000313" key="2">
    <source>
        <dbReference type="Proteomes" id="UP001164539"/>
    </source>
</evidence>
<name>A0ACC1YPP4_MELAZ</name>
<accession>A0ACC1YPP4</accession>
<dbReference type="Proteomes" id="UP001164539">
    <property type="component" value="Chromosome 2"/>
</dbReference>